<proteinExistence type="predicted"/>
<comment type="caution">
    <text evidence="1">The sequence shown here is derived from an EMBL/GenBank/DDBJ whole genome shotgun (WGS) entry which is preliminary data.</text>
</comment>
<keyword evidence="2" id="KW-1185">Reference proteome</keyword>
<evidence type="ECO:0000313" key="1">
    <source>
        <dbReference type="EMBL" id="PWR72539.1"/>
    </source>
</evidence>
<dbReference type="Gene3D" id="3.30.70.2200">
    <property type="match status" value="1"/>
</dbReference>
<dbReference type="RefSeq" id="WP_109968051.1">
    <property type="nucleotide sequence ID" value="NZ_CP176093.1"/>
</dbReference>
<dbReference type="Proteomes" id="UP000245657">
    <property type="component" value="Unassembled WGS sequence"/>
</dbReference>
<dbReference type="PANTHER" id="PTHR40705:SF2">
    <property type="entry name" value="DUF1743 DOMAIN-CONTAINING PROTEIN"/>
    <property type="match status" value="1"/>
</dbReference>
<dbReference type="EMBL" id="QGMY01000006">
    <property type="protein sequence ID" value="PWR72539.1"/>
    <property type="molecule type" value="Genomic_DNA"/>
</dbReference>
<organism evidence="1 2">
    <name type="scientific">Methanospirillum lacunae</name>
    <dbReference type="NCBI Taxonomy" id="668570"/>
    <lineage>
        <taxon>Archaea</taxon>
        <taxon>Methanobacteriati</taxon>
        <taxon>Methanobacteriota</taxon>
        <taxon>Stenosarchaea group</taxon>
        <taxon>Methanomicrobia</taxon>
        <taxon>Methanomicrobiales</taxon>
        <taxon>Methanospirillaceae</taxon>
        <taxon>Methanospirillum</taxon>
    </lineage>
</organism>
<evidence type="ECO:0000313" key="2">
    <source>
        <dbReference type="Proteomes" id="UP000245657"/>
    </source>
</evidence>
<dbReference type="AlphaFoldDB" id="A0A2V2MYL0"/>
<dbReference type="PANTHER" id="PTHR40705">
    <property type="entry name" value="TRNA(ILE2) 2-AGMATINYLCYTIDINE SYNTHETASE TIAS"/>
    <property type="match status" value="1"/>
</dbReference>
<protein>
    <submittedName>
        <fullName evidence="1">ABC transporter substrate-binding protein</fullName>
    </submittedName>
</protein>
<sequence length="232" mass="25408">MVVYLALDDTDMPDSIGTGRLARFIADEMGKKYPVLCVTRHQFYVHPDIPYTSHNSGAVIHFADIPPESESQFCDEAIALMREKFILGSDPGLCFARHEQIIAPVITFGQDAKTKVLTQDQARKLAYNLNIFLIGLGGTNGGIIGALAGVGLAATGCDGRFLLVGTIRSREGDQEVKEILKTGIEEVLTIDGRVVTDGMIRIRKFPQPVRIMGRPVLLVEELEGELIAVKRD</sequence>
<accession>A0A2V2MYL0</accession>
<dbReference type="OrthoDB" id="350602at2157"/>
<dbReference type="GeneID" id="97548790"/>
<gene>
    <name evidence="1" type="ORF">DK846_06100</name>
</gene>
<name>A0A2V2MYL0_9EURY</name>
<reference evidence="1 2" key="1">
    <citation type="submission" date="2018-05" db="EMBL/GenBank/DDBJ databases">
        <title>Draft genome of Methanospirillum lacunae Ki8-1.</title>
        <authorList>
            <person name="Dueholm M.S."/>
            <person name="Nielsen P.H."/>
            <person name="Bakmann L.F."/>
            <person name="Otzen D.E."/>
        </authorList>
    </citation>
    <scope>NUCLEOTIDE SEQUENCE [LARGE SCALE GENOMIC DNA]</scope>
    <source>
        <strain evidence="1 2">Ki8-1</strain>
    </source>
</reference>